<evidence type="ECO:0000256" key="1">
    <source>
        <dbReference type="SAM" id="MobiDB-lite"/>
    </source>
</evidence>
<dbReference type="AlphaFoldDB" id="A0AAP0LA65"/>
<feature type="compositionally biased region" description="Acidic residues" evidence="1">
    <location>
        <begin position="209"/>
        <end position="223"/>
    </location>
</feature>
<reference evidence="2 3" key="1">
    <citation type="submission" date="2024-01" db="EMBL/GenBank/DDBJ databases">
        <title>Genome assemblies of Stephania.</title>
        <authorList>
            <person name="Yang L."/>
        </authorList>
    </citation>
    <scope>NUCLEOTIDE SEQUENCE [LARGE SCALE GENOMIC DNA]</scope>
    <source>
        <strain evidence="2">JXDWG</strain>
        <tissue evidence="2">Leaf</tissue>
    </source>
</reference>
<evidence type="ECO:0000313" key="2">
    <source>
        <dbReference type="EMBL" id="KAK9165960.1"/>
    </source>
</evidence>
<feature type="region of interest" description="Disordered" evidence="1">
    <location>
        <begin position="199"/>
        <end position="223"/>
    </location>
</feature>
<keyword evidence="3" id="KW-1185">Reference proteome</keyword>
<feature type="compositionally biased region" description="Low complexity" evidence="1">
    <location>
        <begin position="66"/>
        <end position="78"/>
    </location>
</feature>
<name>A0AAP0LA65_9MAGN</name>
<feature type="region of interest" description="Disordered" evidence="1">
    <location>
        <begin position="51"/>
        <end position="78"/>
    </location>
</feature>
<dbReference type="Proteomes" id="UP001419268">
    <property type="component" value="Unassembled WGS sequence"/>
</dbReference>
<evidence type="ECO:0000313" key="3">
    <source>
        <dbReference type="Proteomes" id="UP001419268"/>
    </source>
</evidence>
<feature type="region of interest" description="Disordered" evidence="1">
    <location>
        <begin position="96"/>
        <end position="134"/>
    </location>
</feature>
<proteinExistence type="predicted"/>
<dbReference type="EMBL" id="JBBNAG010000001">
    <property type="protein sequence ID" value="KAK9165960.1"/>
    <property type="molecule type" value="Genomic_DNA"/>
</dbReference>
<accession>A0AAP0LA65</accession>
<protein>
    <submittedName>
        <fullName evidence="2">Uncharacterized protein</fullName>
    </submittedName>
</protein>
<feature type="region of interest" description="Disordered" evidence="1">
    <location>
        <begin position="155"/>
        <end position="178"/>
    </location>
</feature>
<gene>
    <name evidence="2" type="ORF">Scep_001151</name>
</gene>
<sequence>MVGLVEASVAEGSGFRIDGVRIAGISPLLVASHSRLHQSSPLPPVAVASISRRHSMPRTTASPTNRSSQSHLQQSRLSQPHFPTVLPFTIAPPHQFRLSQPRLPSPPPTTSYHRASYQRWPPPTIKKTAKPNRTEGGGVLAVEVEVEELWAKAEERDEAGKRTGSGIGRRGRREWRRKRDPTVEIWSWRAGHWVVGLEGISKRDRSVDDEGEGDDGGGDGEDS</sequence>
<comment type="caution">
    <text evidence="2">The sequence shown here is derived from an EMBL/GenBank/DDBJ whole genome shotgun (WGS) entry which is preliminary data.</text>
</comment>
<organism evidence="2 3">
    <name type="scientific">Stephania cephalantha</name>
    <dbReference type="NCBI Taxonomy" id="152367"/>
    <lineage>
        <taxon>Eukaryota</taxon>
        <taxon>Viridiplantae</taxon>
        <taxon>Streptophyta</taxon>
        <taxon>Embryophyta</taxon>
        <taxon>Tracheophyta</taxon>
        <taxon>Spermatophyta</taxon>
        <taxon>Magnoliopsida</taxon>
        <taxon>Ranunculales</taxon>
        <taxon>Menispermaceae</taxon>
        <taxon>Menispermoideae</taxon>
        <taxon>Cissampelideae</taxon>
        <taxon>Stephania</taxon>
    </lineage>
</organism>
<feature type="compositionally biased region" description="Basic residues" evidence="1">
    <location>
        <begin position="169"/>
        <end position="178"/>
    </location>
</feature>